<feature type="binding site" evidence="12">
    <location>
        <position position="159"/>
    </location>
    <ligand>
        <name>Mn(2+)</name>
        <dbReference type="ChEBI" id="CHEBI:29035"/>
    </ligand>
</feature>
<dbReference type="InterPro" id="IPR014710">
    <property type="entry name" value="RmlC-like_jellyroll"/>
</dbReference>
<evidence type="ECO:0000256" key="3">
    <source>
        <dbReference type="ARBA" id="ARBA00007456"/>
    </source>
</evidence>
<feature type="binding site" evidence="12">
    <location>
        <position position="120"/>
    </location>
    <ligand>
        <name>Mn(2+)</name>
        <dbReference type="ChEBI" id="CHEBI:29035"/>
    </ligand>
</feature>
<dbReference type="CDD" id="cd02241">
    <property type="entry name" value="cupin_OxOx"/>
    <property type="match status" value="1"/>
</dbReference>
<evidence type="ECO:0000256" key="5">
    <source>
        <dbReference type="ARBA" id="ARBA00022525"/>
    </source>
</evidence>
<sequence length="219" mass="23315">MPMKSLSFLTSLSLLALTFPFAIASDPNPVQDFCVGVNTPANGVLVNGKFCKDPTLATADDFYFTGLNQRGETKNPFGFNVTFGNVDNVPGLNTLGLSFARADIGVNGQVPPHYHPRASEILGVSEGTLLVGFVTSDQRLFTKTLNVGDVFVFPQGLTHFAANVGQVQAVAFAALNSQNPGTIFIADNVFGSNPPITPSLLAKAFQLNITTIMELQAKF</sequence>
<keyword evidence="6 11" id="KW-0479">Metal-binding</keyword>
<feature type="chain" id="PRO_5019615157" description="Germin-like protein" evidence="14">
    <location>
        <begin position="25"/>
        <end position="219"/>
    </location>
</feature>
<organism evidence="16">
    <name type="scientific">Noccaea caerulescens</name>
    <name type="common">Alpine penny-cress</name>
    <name type="synonym">Thlaspi caerulescens</name>
    <dbReference type="NCBI Taxonomy" id="107243"/>
    <lineage>
        <taxon>Eukaryota</taxon>
        <taxon>Viridiplantae</taxon>
        <taxon>Streptophyta</taxon>
        <taxon>Embryophyta</taxon>
        <taxon>Tracheophyta</taxon>
        <taxon>Spermatophyta</taxon>
        <taxon>Magnoliopsida</taxon>
        <taxon>eudicotyledons</taxon>
        <taxon>Gunneridae</taxon>
        <taxon>Pentapetalae</taxon>
        <taxon>rosids</taxon>
        <taxon>malvids</taxon>
        <taxon>Brassicales</taxon>
        <taxon>Brassicaceae</taxon>
        <taxon>Coluteocarpeae</taxon>
        <taxon>Noccaea</taxon>
    </lineage>
</organism>
<dbReference type="SUPFAM" id="SSF51182">
    <property type="entry name" value="RmlC-like cupins"/>
    <property type="match status" value="1"/>
</dbReference>
<dbReference type="Gene3D" id="2.60.120.10">
    <property type="entry name" value="Jelly Rolls"/>
    <property type="match status" value="1"/>
</dbReference>
<evidence type="ECO:0000313" key="16">
    <source>
        <dbReference type="EMBL" id="JAU12462.1"/>
    </source>
</evidence>
<feature type="signal peptide" evidence="14">
    <location>
        <begin position="1"/>
        <end position="24"/>
    </location>
</feature>
<dbReference type="EMBL" id="GEVI01019858">
    <property type="protein sequence ID" value="JAU12462.1"/>
    <property type="molecule type" value="Transcribed_RNA"/>
</dbReference>
<dbReference type="PANTHER" id="PTHR31238">
    <property type="entry name" value="GERMIN-LIKE PROTEIN SUBFAMILY 3 MEMBER 3"/>
    <property type="match status" value="1"/>
</dbReference>
<feature type="binding site" evidence="12">
    <location>
        <position position="113"/>
    </location>
    <ligand>
        <name>Mn(2+)</name>
        <dbReference type="ChEBI" id="CHEBI:29035"/>
    </ligand>
</feature>
<feature type="binding site" evidence="11">
    <location>
        <position position="115"/>
    </location>
    <ligand>
        <name>oxalate</name>
        <dbReference type="ChEBI" id="CHEBI:30623"/>
    </ligand>
</feature>
<dbReference type="InterPro" id="IPR019780">
    <property type="entry name" value="Germin_Mn-BS"/>
</dbReference>
<evidence type="ECO:0000256" key="9">
    <source>
        <dbReference type="ARBA" id="ARBA00023180"/>
    </source>
</evidence>
<feature type="disulfide bond" evidence="13">
    <location>
        <begin position="34"/>
        <end position="51"/>
    </location>
</feature>
<gene>
    <name evidence="16" type="ORF">GA_TR16145_c2_g1_i1_g.51447</name>
</gene>
<feature type="binding site" evidence="11">
    <location>
        <position position="120"/>
    </location>
    <ligand>
        <name>oxalate</name>
        <dbReference type="ChEBI" id="CHEBI:30623"/>
    </ligand>
</feature>
<dbReference type="GO" id="GO:0030145">
    <property type="term" value="F:manganese ion binding"/>
    <property type="evidence" value="ECO:0007669"/>
    <property type="project" value="UniProtKB-UniRule"/>
</dbReference>
<comment type="similarity">
    <text evidence="3 14">Belongs to the germin family.</text>
</comment>
<evidence type="ECO:0000256" key="1">
    <source>
        <dbReference type="ARBA" id="ARBA00003629"/>
    </source>
</evidence>
<dbReference type="PRINTS" id="PR00325">
    <property type="entry name" value="GERMIN"/>
</dbReference>
<evidence type="ECO:0000256" key="11">
    <source>
        <dbReference type="PIRSR" id="PIRSR601929-1"/>
    </source>
</evidence>
<evidence type="ECO:0000256" key="12">
    <source>
        <dbReference type="PIRSR" id="PIRSR601929-2"/>
    </source>
</evidence>
<protein>
    <recommendedName>
        <fullName evidence="14">Germin-like protein</fullName>
    </recommendedName>
</protein>
<evidence type="ECO:0000259" key="15">
    <source>
        <dbReference type="SMART" id="SM00835"/>
    </source>
</evidence>
<keyword evidence="7 14" id="KW-0732">Signal</keyword>
<keyword evidence="8 13" id="KW-1015">Disulfide bond</keyword>
<keyword evidence="9" id="KW-0325">Glycoprotein</keyword>
<evidence type="ECO:0000256" key="13">
    <source>
        <dbReference type="PIRSR" id="PIRSR601929-3"/>
    </source>
</evidence>
<keyword evidence="10 11" id="KW-0464">Manganese</keyword>
<evidence type="ECO:0000256" key="14">
    <source>
        <dbReference type="RuleBase" id="RU366015"/>
    </source>
</evidence>
<feature type="domain" description="Cupin type-1" evidence="15">
    <location>
        <begin position="65"/>
        <end position="213"/>
    </location>
</feature>
<accession>A0A1J3D0P5</accession>
<comment type="subcellular location">
    <subcellularLocation>
        <location evidence="2 14">Secreted</location>
        <location evidence="2 14">Extracellular space</location>
        <location evidence="2 14">Apoplast</location>
    </subcellularLocation>
</comment>
<dbReference type="InterPro" id="IPR006045">
    <property type="entry name" value="Cupin_1"/>
</dbReference>
<dbReference type="Pfam" id="PF00190">
    <property type="entry name" value="Cupin_1"/>
    <property type="match status" value="1"/>
</dbReference>
<evidence type="ECO:0000256" key="7">
    <source>
        <dbReference type="ARBA" id="ARBA00022729"/>
    </source>
</evidence>
<feature type="binding site" evidence="12">
    <location>
        <position position="115"/>
    </location>
    <ligand>
        <name>Mn(2+)</name>
        <dbReference type="ChEBI" id="CHEBI:29035"/>
    </ligand>
</feature>
<keyword evidence="4 14" id="KW-0052">Apoplast</keyword>
<evidence type="ECO:0000256" key="6">
    <source>
        <dbReference type="ARBA" id="ARBA00022723"/>
    </source>
</evidence>
<evidence type="ECO:0000256" key="8">
    <source>
        <dbReference type="ARBA" id="ARBA00023157"/>
    </source>
</evidence>
<dbReference type="SMART" id="SM00835">
    <property type="entry name" value="Cupin_1"/>
    <property type="match status" value="1"/>
</dbReference>
<name>A0A1J3D0P5_NOCCA</name>
<keyword evidence="5 14" id="KW-0964">Secreted</keyword>
<dbReference type="GO" id="GO:0048046">
    <property type="term" value="C:apoplast"/>
    <property type="evidence" value="ECO:0007669"/>
    <property type="project" value="UniProtKB-SubCell"/>
</dbReference>
<comment type="function">
    <text evidence="1">May play a role in plant defense. Probably has no oxalate oxidase activity even if the active site is conserved.</text>
</comment>
<evidence type="ECO:0000256" key="10">
    <source>
        <dbReference type="ARBA" id="ARBA00023211"/>
    </source>
</evidence>
<dbReference type="InterPro" id="IPR011051">
    <property type="entry name" value="RmlC_Cupin_sf"/>
</dbReference>
<evidence type="ECO:0000256" key="2">
    <source>
        <dbReference type="ARBA" id="ARBA00004271"/>
    </source>
</evidence>
<dbReference type="PROSITE" id="PS00725">
    <property type="entry name" value="GERMIN"/>
    <property type="match status" value="1"/>
</dbReference>
<evidence type="ECO:0000256" key="4">
    <source>
        <dbReference type="ARBA" id="ARBA00022523"/>
    </source>
</evidence>
<dbReference type="InterPro" id="IPR001929">
    <property type="entry name" value="Germin"/>
</dbReference>
<proteinExistence type="inferred from homology"/>
<reference evidence="16" key="1">
    <citation type="submission" date="2016-07" db="EMBL/GenBank/DDBJ databases">
        <title>De novo transcriptome assembly of four accessions of the metal hyperaccumulator plant Noccaea caerulescens.</title>
        <authorList>
            <person name="Blande D."/>
            <person name="Halimaa P."/>
            <person name="Tervahauta A.I."/>
            <person name="Aarts M.G."/>
            <person name="Karenlampi S.O."/>
        </authorList>
    </citation>
    <scope>NUCLEOTIDE SEQUENCE</scope>
</reference>
<dbReference type="FunFam" id="2.60.120.10:FF:000005">
    <property type="entry name" value="Germin-like protein subfamily 1 member 8"/>
    <property type="match status" value="1"/>
</dbReference>
<dbReference type="AlphaFoldDB" id="A0A1J3D0P5"/>